<keyword evidence="1" id="KW-1133">Transmembrane helix</keyword>
<dbReference type="EMBL" id="LR797470">
    <property type="protein sequence ID" value="CAB4218149.1"/>
    <property type="molecule type" value="Genomic_DNA"/>
</dbReference>
<protein>
    <recommendedName>
        <fullName evidence="3">Holin</fullName>
    </recommendedName>
</protein>
<feature type="transmembrane region" description="Helical" evidence="1">
    <location>
        <begin position="38"/>
        <end position="58"/>
    </location>
</feature>
<keyword evidence="1" id="KW-0812">Transmembrane</keyword>
<keyword evidence="1" id="KW-0472">Membrane</keyword>
<proteinExistence type="predicted"/>
<evidence type="ECO:0008006" key="3">
    <source>
        <dbReference type="Google" id="ProtNLM"/>
    </source>
</evidence>
<organism evidence="2">
    <name type="scientific">uncultured Caudovirales phage</name>
    <dbReference type="NCBI Taxonomy" id="2100421"/>
    <lineage>
        <taxon>Viruses</taxon>
        <taxon>Duplodnaviria</taxon>
        <taxon>Heunggongvirae</taxon>
        <taxon>Uroviricota</taxon>
        <taxon>Caudoviricetes</taxon>
        <taxon>Peduoviridae</taxon>
        <taxon>Maltschvirus</taxon>
        <taxon>Maltschvirus maltsch</taxon>
    </lineage>
</organism>
<name>A0A6J5SS57_9CAUD</name>
<sequence>MLDKLPAPVRHCLIACAGILLTYATTAVTTLPAPLPEVAGAVLTMVSLYFTGITKQYGVASTKKVKA</sequence>
<feature type="transmembrane region" description="Helical" evidence="1">
    <location>
        <begin position="12"/>
        <end position="32"/>
    </location>
</feature>
<evidence type="ECO:0000313" key="2">
    <source>
        <dbReference type="EMBL" id="CAB4218149.1"/>
    </source>
</evidence>
<accession>A0A6J5SS57</accession>
<evidence type="ECO:0000256" key="1">
    <source>
        <dbReference type="SAM" id="Phobius"/>
    </source>
</evidence>
<reference evidence="2" key="1">
    <citation type="submission" date="2020-05" db="EMBL/GenBank/DDBJ databases">
        <authorList>
            <person name="Chiriac C."/>
            <person name="Salcher M."/>
            <person name="Ghai R."/>
            <person name="Kavagutti S V."/>
        </authorList>
    </citation>
    <scope>NUCLEOTIDE SEQUENCE</scope>
</reference>
<gene>
    <name evidence="2" type="ORF">UFOVP1608_11</name>
</gene>